<evidence type="ECO:0000313" key="3">
    <source>
        <dbReference type="EMBL" id="GAY22806.1"/>
    </source>
</evidence>
<dbReference type="Gene3D" id="3.50.50.60">
    <property type="entry name" value="FAD/NAD(P)-binding domain"/>
    <property type="match status" value="1"/>
</dbReference>
<reference evidence="3 4" key="2">
    <citation type="journal article" date="2013" name="Environ. Sci. Technol.">
        <title>The 4-tert-butylphenol-utilizing bacterium Sphingobium fuliginis OMI can degrade bisphenols via phenolic ring hydroxylation and meta-cleavage pathway.</title>
        <authorList>
            <person name="Ogata Y."/>
            <person name="Goda S."/>
            <person name="Toyama T."/>
            <person name="Sei K."/>
            <person name="Ike M."/>
        </authorList>
    </citation>
    <scope>NUCLEOTIDE SEQUENCE [LARGE SCALE GENOMIC DNA]</scope>
    <source>
        <strain evidence="3 4">OMI</strain>
    </source>
</reference>
<comment type="caution">
    <text evidence="3">The sequence shown here is derived from an EMBL/GenBank/DDBJ whole genome shotgun (WGS) entry which is preliminary data.</text>
</comment>
<evidence type="ECO:0000259" key="2">
    <source>
        <dbReference type="Pfam" id="PF01266"/>
    </source>
</evidence>
<dbReference type="Pfam" id="PF01266">
    <property type="entry name" value="DAO"/>
    <property type="match status" value="1"/>
</dbReference>
<reference evidence="3 4" key="1">
    <citation type="journal article" date="2013" name="Biodegradation">
        <title>Occurrence of 4-tert-butylphenol (4-t-BP) biodegradation in an aquatic sample caused by the presence of Spirodela polyrrhiza and isolation of a 4-t-BP-utilizing bacterium.</title>
        <authorList>
            <person name="Ogata Y."/>
            <person name="Toyama T."/>
            <person name="Yu N."/>
            <person name="Wang X."/>
            <person name="Sei K."/>
            <person name="Ike M."/>
        </authorList>
    </citation>
    <scope>NUCLEOTIDE SEQUENCE [LARGE SCALE GENOMIC DNA]</scope>
    <source>
        <strain evidence="3 4">OMI</strain>
    </source>
</reference>
<dbReference type="InterPro" id="IPR036188">
    <property type="entry name" value="FAD/NAD-bd_sf"/>
</dbReference>
<evidence type="ECO:0000256" key="1">
    <source>
        <dbReference type="ARBA" id="ARBA00023002"/>
    </source>
</evidence>
<protein>
    <submittedName>
        <fullName evidence="3">Opine oxidase subunit B</fullName>
    </submittedName>
</protein>
<gene>
    <name evidence="3" type="ORF">SFOMI_3368</name>
</gene>
<dbReference type="GO" id="GO:0005737">
    <property type="term" value="C:cytoplasm"/>
    <property type="evidence" value="ECO:0007669"/>
    <property type="project" value="TreeGrafter"/>
</dbReference>
<dbReference type="EMBL" id="BEWI01000032">
    <property type="protein sequence ID" value="GAY22806.1"/>
    <property type="molecule type" value="Genomic_DNA"/>
</dbReference>
<feature type="domain" description="FAD dependent oxidoreductase" evidence="2">
    <location>
        <begin position="2"/>
        <end position="343"/>
    </location>
</feature>
<name>A0A292ZIQ0_SPHSA</name>
<dbReference type="AlphaFoldDB" id="A0A292ZIQ0"/>
<dbReference type="GO" id="GO:0016491">
    <property type="term" value="F:oxidoreductase activity"/>
    <property type="evidence" value="ECO:0007669"/>
    <property type="project" value="UniProtKB-KW"/>
</dbReference>
<sequence length="368" mass="39510">MIIGGGTVGAAIAYGLAGQGSDVLVLDGSDRDFRAANANFGLVWQQGKGMDMPAYQHLTRSSLERWPDFSGELTGETDIDLHYDRAGGLVLCVGEADFEQRRTSLLRLHNQLVEGDRDWEMLDRSALERLHPKVRFGRDVTGASLGHRDGAANPLRLLAALKTGFLRKGGRLMSNCPVRSIKQDRTGAFVIDAGDHRVTARRIVIAAGLGSKALAGQVGMNIPVRPERGQILVTERLEPVLPLPMSGLRQTREGTIMIGATHDDPGLDTSVTSDAGAALSARAIQRVPALAEVKLVRQWAGLRILTPDGHPVYAQSESHPGAFVALCHSGVTLAAAHATMLADAIADGTLPPFFTDFHQRRFDVPQAA</sequence>
<dbReference type="SUPFAM" id="SSF51905">
    <property type="entry name" value="FAD/NAD(P)-binding domain"/>
    <property type="match status" value="1"/>
</dbReference>
<dbReference type="Gene3D" id="3.30.9.10">
    <property type="entry name" value="D-Amino Acid Oxidase, subunit A, domain 2"/>
    <property type="match status" value="1"/>
</dbReference>
<dbReference type="PANTHER" id="PTHR13847">
    <property type="entry name" value="SARCOSINE DEHYDROGENASE-RELATED"/>
    <property type="match status" value="1"/>
</dbReference>
<accession>A0A292ZIQ0</accession>
<evidence type="ECO:0000313" key="4">
    <source>
        <dbReference type="Proteomes" id="UP000221538"/>
    </source>
</evidence>
<organism evidence="3 4">
    <name type="scientific">Sphingobium fuliginis (strain ATCC 27551)</name>
    <dbReference type="NCBI Taxonomy" id="336203"/>
    <lineage>
        <taxon>Bacteria</taxon>
        <taxon>Pseudomonadati</taxon>
        <taxon>Pseudomonadota</taxon>
        <taxon>Alphaproteobacteria</taxon>
        <taxon>Sphingomonadales</taxon>
        <taxon>Sphingomonadaceae</taxon>
        <taxon>Sphingobium</taxon>
    </lineage>
</organism>
<dbReference type="SUPFAM" id="SSF54373">
    <property type="entry name" value="FAD-linked reductases, C-terminal domain"/>
    <property type="match status" value="1"/>
</dbReference>
<proteinExistence type="predicted"/>
<dbReference type="InterPro" id="IPR006076">
    <property type="entry name" value="FAD-dep_OxRdtase"/>
</dbReference>
<dbReference type="PANTHER" id="PTHR13847:SF287">
    <property type="entry name" value="FAD-DEPENDENT OXIDOREDUCTASE DOMAIN-CONTAINING PROTEIN 1"/>
    <property type="match status" value="1"/>
</dbReference>
<dbReference type="Proteomes" id="UP000221538">
    <property type="component" value="Unassembled WGS sequence"/>
</dbReference>
<keyword evidence="1" id="KW-0560">Oxidoreductase</keyword>